<sequence length="95" mass="10208">MAGGVCSHQSTLGFRARSDGKPPDYARRAVVRPRAICIIYGGSLHADRKLCALLTFIQTSTVGRAPRVHLRAFFSRKLTAANSPPPPCLAPIPPV</sequence>
<evidence type="ECO:0000256" key="1">
    <source>
        <dbReference type="SAM" id="MobiDB-lite"/>
    </source>
</evidence>
<dbReference type="AlphaFoldDB" id="A0AAV7MZM7"/>
<accession>A0AAV7MZM7</accession>
<name>A0AAV7MZM7_PLEWA</name>
<keyword evidence="3" id="KW-1185">Reference proteome</keyword>
<evidence type="ECO:0000313" key="3">
    <source>
        <dbReference type="Proteomes" id="UP001066276"/>
    </source>
</evidence>
<gene>
    <name evidence="2" type="ORF">NDU88_005151</name>
</gene>
<dbReference type="Proteomes" id="UP001066276">
    <property type="component" value="Chromosome 9"/>
</dbReference>
<organism evidence="2 3">
    <name type="scientific">Pleurodeles waltl</name>
    <name type="common">Iberian ribbed newt</name>
    <dbReference type="NCBI Taxonomy" id="8319"/>
    <lineage>
        <taxon>Eukaryota</taxon>
        <taxon>Metazoa</taxon>
        <taxon>Chordata</taxon>
        <taxon>Craniata</taxon>
        <taxon>Vertebrata</taxon>
        <taxon>Euteleostomi</taxon>
        <taxon>Amphibia</taxon>
        <taxon>Batrachia</taxon>
        <taxon>Caudata</taxon>
        <taxon>Salamandroidea</taxon>
        <taxon>Salamandridae</taxon>
        <taxon>Pleurodelinae</taxon>
        <taxon>Pleurodeles</taxon>
    </lineage>
</organism>
<protein>
    <submittedName>
        <fullName evidence="2">Uncharacterized protein</fullName>
    </submittedName>
</protein>
<reference evidence="2" key="1">
    <citation type="journal article" date="2022" name="bioRxiv">
        <title>Sequencing and chromosome-scale assembly of the giantPleurodeles waltlgenome.</title>
        <authorList>
            <person name="Brown T."/>
            <person name="Elewa A."/>
            <person name="Iarovenko S."/>
            <person name="Subramanian E."/>
            <person name="Araus A.J."/>
            <person name="Petzold A."/>
            <person name="Susuki M."/>
            <person name="Suzuki K.-i.T."/>
            <person name="Hayashi T."/>
            <person name="Toyoda A."/>
            <person name="Oliveira C."/>
            <person name="Osipova E."/>
            <person name="Leigh N.D."/>
            <person name="Simon A."/>
            <person name="Yun M.H."/>
        </authorList>
    </citation>
    <scope>NUCLEOTIDE SEQUENCE</scope>
    <source>
        <strain evidence="2">20211129_DDA</strain>
        <tissue evidence="2">Liver</tissue>
    </source>
</reference>
<comment type="caution">
    <text evidence="2">The sequence shown here is derived from an EMBL/GenBank/DDBJ whole genome shotgun (WGS) entry which is preliminary data.</text>
</comment>
<feature type="compositionally biased region" description="Basic and acidic residues" evidence="1">
    <location>
        <begin position="16"/>
        <end position="25"/>
    </location>
</feature>
<evidence type="ECO:0000313" key="2">
    <source>
        <dbReference type="EMBL" id="KAJ1107762.1"/>
    </source>
</evidence>
<dbReference type="EMBL" id="JANPWB010000013">
    <property type="protein sequence ID" value="KAJ1107762.1"/>
    <property type="molecule type" value="Genomic_DNA"/>
</dbReference>
<proteinExistence type="predicted"/>
<feature type="region of interest" description="Disordered" evidence="1">
    <location>
        <begin position="1"/>
        <end position="25"/>
    </location>
</feature>